<dbReference type="EMBL" id="JAKKSL010000001">
    <property type="protein sequence ID" value="MCI2283596.1"/>
    <property type="molecule type" value="Genomic_DNA"/>
</dbReference>
<dbReference type="RefSeq" id="WP_242285231.1">
    <property type="nucleotide sequence ID" value="NZ_JAKKSL010000001.1"/>
</dbReference>
<dbReference type="Proteomes" id="UP001139646">
    <property type="component" value="Unassembled WGS sequence"/>
</dbReference>
<evidence type="ECO:0000313" key="1">
    <source>
        <dbReference type="EMBL" id="MCI2283596.1"/>
    </source>
</evidence>
<proteinExistence type="predicted"/>
<comment type="caution">
    <text evidence="1">The sequence shown here is derived from an EMBL/GenBank/DDBJ whole genome shotgun (WGS) entry which is preliminary data.</text>
</comment>
<organism evidence="1 2">
    <name type="scientific">Colwellia maritima</name>
    <dbReference type="NCBI Taxonomy" id="2912588"/>
    <lineage>
        <taxon>Bacteria</taxon>
        <taxon>Pseudomonadati</taxon>
        <taxon>Pseudomonadota</taxon>
        <taxon>Gammaproteobacteria</taxon>
        <taxon>Alteromonadales</taxon>
        <taxon>Colwelliaceae</taxon>
        <taxon>Colwellia</taxon>
    </lineage>
</organism>
<protein>
    <submittedName>
        <fullName evidence="1">Uncharacterized protein</fullName>
    </submittedName>
</protein>
<accession>A0ABS9X020</accession>
<keyword evidence="2" id="KW-1185">Reference proteome</keyword>
<evidence type="ECO:0000313" key="2">
    <source>
        <dbReference type="Proteomes" id="UP001139646"/>
    </source>
</evidence>
<gene>
    <name evidence="1" type="ORF">L3081_09580</name>
</gene>
<sequence length="67" mass="7563">MNTNIHSVFKLMVFIEDSNLRSCVSSTNVENIEDVTNLNCDEQNIESIAGIEQFTKLTNLSLNKTKL</sequence>
<name>A0ABS9X020_9GAMM</name>
<reference evidence="1" key="1">
    <citation type="submission" date="2022-01" db="EMBL/GenBank/DDBJ databases">
        <title>Colwellia maritima, isolated from seawater.</title>
        <authorList>
            <person name="Kristyanto S."/>
            <person name="Jung J."/>
            <person name="Jeon C.O."/>
        </authorList>
    </citation>
    <scope>NUCLEOTIDE SEQUENCE</scope>
    <source>
        <strain evidence="1">MSW7</strain>
    </source>
</reference>